<evidence type="ECO:0000259" key="1">
    <source>
        <dbReference type="Pfam" id="PF03724"/>
    </source>
</evidence>
<reference evidence="3" key="1">
    <citation type="journal article" date="2019" name="Int. J. Syst. Evol. Microbiol.">
        <title>The Global Catalogue of Microorganisms (GCM) 10K type strain sequencing project: providing services to taxonomists for standard genome sequencing and annotation.</title>
        <authorList>
            <consortium name="The Broad Institute Genomics Platform"/>
            <consortium name="The Broad Institute Genome Sequencing Center for Infectious Disease"/>
            <person name="Wu L."/>
            <person name="Ma J."/>
        </authorList>
    </citation>
    <scope>NUCLEOTIDE SEQUENCE [LARGE SCALE GENOMIC DNA]</scope>
    <source>
        <strain evidence="3">CCUG 56098</strain>
    </source>
</reference>
<dbReference type="PROSITE" id="PS51257">
    <property type="entry name" value="PROKAR_LIPOPROTEIN"/>
    <property type="match status" value="1"/>
</dbReference>
<dbReference type="Gene3D" id="2.40.128.270">
    <property type="match status" value="1"/>
</dbReference>
<feature type="domain" description="DUF306" evidence="1">
    <location>
        <begin position="32"/>
        <end position="132"/>
    </location>
</feature>
<name>A0ABW3KV55_9FLAO</name>
<dbReference type="Pfam" id="PF03724">
    <property type="entry name" value="META"/>
    <property type="match status" value="1"/>
</dbReference>
<protein>
    <submittedName>
        <fullName evidence="2">META domain-containing protein</fullName>
    </submittedName>
</protein>
<evidence type="ECO:0000313" key="2">
    <source>
        <dbReference type="EMBL" id="MFD1017134.1"/>
    </source>
</evidence>
<dbReference type="RefSeq" id="WP_386118570.1">
    <property type="nucleotide sequence ID" value="NZ_JBHTKM010000063.1"/>
</dbReference>
<dbReference type="EMBL" id="JBHTKM010000063">
    <property type="protein sequence ID" value="MFD1017134.1"/>
    <property type="molecule type" value="Genomic_DNA"/>
</dbReference>
<dbReference type="InterPro" id="IPR053147">
    <property type="entry name" value="Hsp_HslJ-like"/>
</dbReference>
<gene>
    <name evidence="2" type="ORF">ACFQ13_14500</name>
</gene>
<accession>A0ABW3KV55</accession>
<proteinExistence type="predicted"/>
<dbReference type="InterPro" id="IPR005184">
    <property type="entry name" value="DUF306_Meta_HslJ"/>
</dbReference>
<dbReference type="PANTHER" id="PTHR35535">
    <property type="entry name" value="HEAT SHOCK PROTEIN HSLJ"/>
    <property type="match status" value="1"/>
</dbReference>
<keyword evidence="3" id="KW-1185">Reference proteome</keyword>
<comment type="caution">
    <text evidence="2">The sequence shown here is derived from an EMBL/GenBank/DDBJ whole genome shotgun (WGS) entry which is preliminary data.</text>
</comment>
<sequence>MKTVLHLFIIILTLSSCNSSKTALENKDTMPQTIPAATYLITEVNSETINPGALNITFNPTTGKVTGHGGCNSFFATYTTEGNEIAFSPIAASKKLCPKAISQLENDYFTALKQATHFNVDGATISFSNTEGPLIKGQLQVEAVKTPKEVDYKDRLRVKYESFSRTDFDFILLSKVQAVTSKDKGLQKTTITPMPADDWKALKVLIDAIELSEITTLTPPSTAHQYDGAPHASLAITVGDVEYASPAFDHGNPPKSIEALVNKVLSIKENLRKP</sequence>
<dbReference type="Proteomes" id="UP001597086">
    <property type="component" value="Unassembled WGS sequence"/>
</dbReference>
<evidence type="ECO:0000313" key="3">
    <source>
        <dbReference type="Proteomes" id="UP001597086"/>
    </source>
</evidence>
<dbReference type="InterPro" id="IPR038670">
    <property type="entry name" value="HslJ-like_sf"/>
</dbReference>
<organism evidence="2 3">
    <name type="scientific">Winogradskyella rapida</name>
    <dbReference type="NCBI Taxonomy" id="549701"/>
    <lineage>
        <taxon>Bacteria</taxon>
        <taxon>Pseudomonadati</taxon>
        <taxon>Bacteroidota</taxon>
        <taxon>Flavobacteriia</taxon>
        <taxon>Flavobacteriales</taxon>
        <taxon>Flavobacteriaceae</taxon>
        <taxon>Winogradskyella</taxon>
    </lineage>
</organism>
<dbReference type="PANTHER" id="PTHR35535:SF1">
    <property type="entry name" value="HEAT SHOCK PROTEIN HSLJ"/>
    <property type="match status" value="1"/>
</dbReference>